<feature type="coiled-coil region" evidence="10">
    <location>
        <begin position="264"/>
        <end position="298"/>
    </location>
</feature>
<keyword evidence="5 9" id="KW-0227">DNA damage</keyword>
<keyword evidence="10" id="KW-0175">Coiled coil</keyword>
<dbReference type="GO" id="GO:0009432">
    <property type="term" value="P:SOS response"/>
    <property type="evidence" value="ECO:0007669"/>
    <property type="project" value="TreeGrafter"/>
</dbReference>
<dbReference type="Pfam" id="PF02463">
    <property type="entry name" value="SMC_N"/>
    <property type="match status" value="1"/>
</dbReference>
<dbReference type="AlphaFoldDB" id="A0A212QAU2"/>
<evidence type="ECO:0000256" key="1">
    <source>
        <dbReference type="ARBA" id="ARBA00003618"/>
    </source>
</evidence>
<keyword evidence="7 9" id="KW-0234">DNA repair</keyword>
<proteinExistence type="inferred from homology"/>
<evidence type="ECO:0000313" key="13">
    <source>
        <dbReference type="Proteomes" id="UP000197065"/>
    </source>
</evidence>
<evidence type="ECO:0000256" key="8">
    <source>
        <dbReference type="ARBA" id="ARBA00033408"/>
    </source>
</evidence>
<keyword evidence="13" id="KW-1185">Reference proteome</keyword>
<dbReference type="NCBIfam" id="TIGR00634">
    <property type="entry name" value="recN"/>
    <property type="match status" value="1"/>
</dbReference>
<dbReference type="InterPro" id="IPR027417">
    <property type="entry name" value="P-loop_NTPase"/>
</dbReference>
<evidence type="ECO:0000313" key="12">
    <source>
        <dbReference type="EMBL" id="SNB56496.1"/>
    </source>
</evidence>
<dbReference type="Proteomes" id="UP000197065">
    <property type="component" value="Unassembled WGS sequence"/>
</dbReference>
<dbReference type="RefSeq" id="WP_088559817.1">
    <property type="nucleotide sequence ID" value="NZ_FYEH01000001.1"/>
</dbReference>
<dbReference type="PIRSF" id="PIRSF003128">
    <property type="entry name" value="RecN"/>
    <property type="match status" value="1"/>
</dbReference>
<evidence type="ECO:0000256" key="4">
    <source>
        <dbReference type="ARBA" id="ARBA00022741"/>
    </source>
</evidence>
<organism evidence="12 13">
    <name type="scientific">Arboricoccus pini</name>
    <dbReference type="NCBI Taxonomy" id="1963835"/>
    <lineage>
        <taxon>Bacteria</taxon>
        <taxon>Pseudomonadati</taxon>
        <taxon>Pseudomonadota</taxon>
        <taxon>Alphaproteobacteria</taxon>
        <taxon>Geminicoccales</taxon>
        <taxon>Geminicoccaceae</taxon>
        <taxon>Arboricoccus</taxon>
    </lineage>
</organism>
<comment type="function">
    <text evidence="1 9">May be involved in recombinational repair of damaged DNA.</text>
</comment>
<dbReference type="OrthoDB" id="9806954at2"/>
<dbReference type="PANTHER" id="PTHR11059">
    <property type="entry name" value="DNA REPAIR PROTEIN RECN"/>
    <property type="match status" value="1"/>
</dbReference>
<name>A0A212QAU2_9PROT</name>
<protein>
    <recommendedName>
        <fullName evidence="3 9">DNA repair protein RecN</fullName>
    </recommendedName>
    <alternativeName>
        <fullName evidence="8 9">Recombination protein N</fullName>
    </alternativeName>
</protein>
<evidence type="ECO:0000256" key="10">
    <source>
        <dbReference type="SAM" id="Coils"/>
    </source>
</evidence>
<dbReference type="GO" id="GO:0005524">
    <property type="term" value="F:ATP binding"/>
    <property type="evidence" value="ECO:0007669"/>
    <property type="project" value="UniProtKB-KW"/>
</dbReference>
<dbReference type="PANTHER" id="PTHR11059:SF0">
    <property type="entry name" value="DNA REPAIR PROTEIN RECN"/>
    <property type="match status" value="1"/>
</dbReference>
<evidence type="ECO:0000256" key="6">
    <source>
        <dbReference type="ARBA" id="ARBA00022840"/>
    </source>
</evidence>
<dbReference type="InterPro" id="IPR004604">
    <property type="entry name" value="DNA_recomb/repair_RecN"/>
</dbReference>
<evidence type="ECO:0000256" key="7">
    <source>
        <dbReference type="ARBA" id="ARBA00023204"/>
    </source>
</evidence>
<comment type="similarity">
    <text evidence="2 9">Belongs to the RecN family.</text>
</comment>
<keyword evidence="4" id="KW-0547">Nucleotide-binding</keyword>
<gene>
    <name evidence="12" type="ORF">SAMN07250955_101539</name>
</gene>
<dbReference type="GO" id="GO:0006281">
    <property type="term" value="P:DNA repair"/>
    <property type="evidence" value="ECO:0007669"/>
    <property type="project" value="UniProtKB-KW"/>
</dbReference>
<evidence type="ECO:0000259" key="11">
    <source>
        <dbReference type="Pfam" id="PF02463"/>
    </source>
</evidence>
<reference evidence="12 13" key="1">
    <citation type="submission" date="2017-06" db="EMBL/GenBank/DDBJ databases">
        <authorList>
            <person name="Kim H.J."/>
            <person name="Triplett B.A."/>
        </authorList>
    </citation>
    <scope>NUCLEOTIDE SEQUENCE [LARGE SCALE GENOMIC DNA]</scope>
    <source>
        <strain evidence="12 13">B29T1</strain>
    </source>
</reference>
<dbReference type="EMBL" id="FYEH01000001">
    <property type="protein sequence ID" value="SNB56496.1"/>
    <property type="molecule type" value="Genomic_DNA"/>
</dbReference>
<dbReference type="CDD" id="cd03241">
    <property type="entry name" value="ABC_RecN"/>
    <property type="match status" value="2"/>
</dbReference>
<evidence type="ECO:0000256" key="3">
    <source>
        <dbReference type="ARBA" id="ARBA00021315"/>
    </source>
</evidence>
<dbReference type="InterPro" id="IPR003395">
    <property type="entry name" value="RecF/RecN/SMC_N"/>
</dbReference>
<dbReference type="GO" id="GO:0006310">
    <property type="term" value="P:DNA recombination"/>
    <property type="evidence" value="ECO:0007669"/>
    <property type="project" value="InterPro"/>
</dbReference>
<dbReference type="GO" id="GO:0043590">
    <property type="term" value="C:bacterial nucleoid"/>
    <property type="evidence" value="ECO:0007669"/>
    <property type="project" value="TreeGrafter"/>
</dbReference>
<feature type="domain" description="RecF/RecN/SMC N-terminal" evidence="11">
    <location>
        <begin position="14"/>
        <end position="500"/>
    </location>
</feature>
<evidence type="ECO:0000256" key="9">
    <source>
        <dbReference type="PIRNR" id="PIRNR003128"/>
    </source>
</evidence>
<evidence type="ECO:0000256" key="5">
    <source>
        <dbReference type="ARBA" id="ARBA00022763"/>
    </source>
</evidence>
<evidence type="ECO:0000256" key="2">
    <source>
        <dbReference type="ARBA" id="ARBA00009441"/>
    </source>
</evidence>
<accession>A0A212QAU2</accession>
<dbReference type="Gene3D" id="3.40.50.300">
    <property type="entry name" value="P-loop containing nucleotide triphosphate hydrolases"/>
    <property type="match status" value="2"/>
</dbReference>
<keyword evidence="6" id="KW-0067">ATP-binding</keyword>
<dbReference type="SUPFAM" id="SSF52540">
    <property type="entry name" value="P-loop containing nucleoside triphosphate hydrolases"/>
    <property type="match status" value="2"/>
</dbReference>
<sequence length="576" mass="61467">MLRGLSIRDIVLIDRLDLSFGAGLCVLTGETGAGKSIVLDALGLALGGRADRALVRPGTSQGVVTAAFEPPVDHPLWEALKEQGQEEAASEGQVVLRRILTADGRSRAFVNDEPVSTQFLRRLGHSLIEVHGQNDQHELASGNRQRWLLDAFAGQEALVRRTEAAYGAWQEAAADRARQHALLVAARQEEDYLRHREAELADLAAVPGEEGELAERRQKLMNREKLMGGLAEAQALLVGNGGARERLTTALRRLERQMEPETSLEGAAAALARALVELDEAEAELEAVVREAEDGGDTLDAVEGRLFALRDAARKHRVAADELPALLAKTQALLAGIDHGSEELLAADRLVAEREATYLDLARHLSQGRAQAAERLAQAVMAELAPLKLERTRFKVALLPLEPADIGPAGLERVAFEISTNPGSPFGPLGKIASGGELSRIMLALKVVLAKLGTAPTMIFDEVDAGIGGAVADAVGQRLSRLAEERQILVVTHAPQVAARGGLHLTVAKENLVDGNVRVLVRTLAPAERPAEIARMLAGARITEAALAAANSLLEQTIAPAQPETTTSPKKPLASH</sequence>